<dbReference type="VEuPathDB" id="GiardiaDB:DHA2_150385"/>
<organism evidence="2 3">
    <name type="scientific">Giardia intestinalis</name>
    <name type="common">Giardia lamblia</name>
    <dbReference type="NCBI Taxonomy" id="5741"/>
    <lineage>
        <taxon>Eukaryota</taxon>
        <taxon>Metamonada</taxon>
        <taxon>Diplomonadida</taxon>
        <taxon>Hexamitidae</taxon>
        <taxon>Giardiinae</taxon>
        <taxon>Giardia</taxon>
    </lineage>
</organism>
<dbReference type="EMBL" id="AHGT01000018">
    <property type="protein sequence ID" value="ESU38024.1"/>
    <property type="molecule type" value="Genomic_DNA"/>
</dbReference>
<protein>
    <submittedName>
        <fullName evidence="2">Ankyrin repeat protein</fullName>
    </submittedName>
</protein>
<dbReference type="AlphaFoldDB" id="V6TH72"/>
<evidence type="ECO:0000256" key="1">
    <source>
        <dbReference type="SAM" id="MobiDB-lite"/>
    </source>
</evidence>
<name>V6TH72_GIAIN</name>
<feature type="compositionally biased region" description="Basic and acidic residues" evidence="1">
    <location>
        <begin position="1"/>
        <end position="17"/>
    </location>
</feature>
<dbReference type="PANTHER" id="PTHR24120:SF4">
    <property type="entry name" value="GH07239P"/>
    <property type="match status" value="1"/>
</dbReference>
<dbReference type="VEuPathDB" id="GiardiaDB:GL50803_0017604"/>
<reference evidence="2 3" key="2">
    <citation type="journal article" date="2013" name="Genome Biol. Evol.">
        <title>Genome sequencing of Giardia lamblia genotypes A2 and B isolates (DH and GS) and comparative analysis with the genomes of genotypes A1 and E (WB and Pig).</title>
        <authorList>
            <person name="Adam R.D."/>
            <person name="Dahlstrom E.W."/>
            <person name="Martens C.A."/>
            <person name="Bruno D.P."/>
            <person name="Barbian K.D."/>
            <person name="Ricklefs S.M."/>
            <person name="Hernandez M.M."/>
            <person name="Narla N.P."/>
            <person name="Patel R.B."/>
            <person name="Porcella S.F."/>
            <person name="Nash T.E."/>
        </authorList>
    </citation>
    <scope>NUCLEOTIDE SEQUENCE [LARGE SCALE GENOMIC DNA]</scope>
    <source>
        <strain evidence="2 3">DH</strain>
    </source>
</reference>
<evidence type="ECO:0000313" key="3">
    <source>
        <dbReference type="Proteomes" id="UP000018320"/>
    </source>
</evidence>
<dbReference type="SMART" id="SM00248">
    <property type="entry name" value="ANK"/>
    <property type="match status" value="5"/>
</dbReference>
<dbReference type="Proteomes" id="UP000018320">
    <property type="component" value="Unassembled WGS sequence"/>
</dbReference>
<sequence>MSSADDSDHYSQEHDDTSPLMPEKDTDDEDVGESSPTRSPQVTDEDEDEDGVTELMEAAKRNDVDAVKRCIPYQARMVAMFVRAGSITIHEGTALMVAAVLGHVEAVRLLMEHENGMKSSTELTALMWAAANGRTEVVRLLLEVEGCMEKCRGCTALSFAACYGRLDCVKLLLKREKNVGGMSALSVASIWKHSEIVSFLESEGVGLKEPQLRMPPRKTASEPV</sequence>
<evidence type="ECO:0000313" key="2">
    <source>
        <dbReference type="EMBL" id="ESU38024.1"/>
    </source>
</evidence>
<dbReference type="InterPro" id="IPR036770">
    <property type="entry name" value="Ankyrin_rpt-contain_sf"/>
</dbReference>
<dbReference type="Gene3D" id="1.25.40.20">
    <property type="entry name" value="Ankyrin repeat-containing domain"/>
    <property type="match status" value="2"/>
</dbReference>
<dbReference type="InterPro" id="IPR002110">
    <property type="entry name" value="Ankyrin_rpt"/>
</dbReference>
<feature type="region of interest" description="Disordered" evidence="1">
    <location>
        <begin position="1"/>
        <end position="51"/>
    </location>
</feature>
<proteinExistence type="predicted"/>
<dbReference type="SUPFAM" id="SSF48403">
    <property type="entry name" value="Ankyrin repeat"/>
    <property type="match status" value="1"/>
</dbReference>
<reference evidence="3" key="1">
    <citation type="submission" date="2012-02" db="EMBL/GenBank/DDBJ databases">
        <title>Genome sequencing of Giardia lamblia Genotypes A2 and B isolates (DH and GS) and comparative analysis with the genomes of Genotypes A1 and E (WB and Pig).</title>
        <authorList>
            <person name="Adam R."/>
            <person name="Dahlstrom E."/>
            <person name="Martens C."/>
            <person name="Bruno D."/>
            <person name="Barbian K."/>
            <person name="Porcella S.F."/>
            <person name="Nash T."/>
        </authorList>
    </citation>
    <scope>NUCLEOTIDE SEQUENCE</scope>
    <source>
        <strain evidence="3">DH</strain>
    </source>
</reference>
<dbReference type="Pfam" id="PF12796">
    <property type="entry name" value="Ank_2"/>
    <property type="match status" value="2"/>
</dbReference>
<gene>
    <name evidence="2" type="ORF">DHA2_150385</name>
</gene>
<dbReference type="PANTHER" id="PTHR24120">
    <property type="entry name" value="GH07239P"/>
    <property type="match status" value="1"/>
</dbReference>
<accession>V6TH72</accession>
<comment type="caution">
    <text evidence="2">The sequence shown here is derived from an EMBL/GenBank/DDBJ whole genome shotgun (WGS) entry which is preliminary data.</text>
</comment>